<gene>
    <name evidence="3" type="ORF">NQ314_010792</name>
</gene>
<dbReference type="AlphaFoldDB" id="A0AAV8XNT4"/>
<evidence type="ECO:0000313" key="4">
    <source>
        <dbReference type="Proteomes" id="UP001162156"/>
    </source>
</evidence>
<evidence type="ECO:0000313" key="3">
    <source>
        <dbReference type="EMBL" id="KAJ8940229.1"/>
    </source>
</evidence>
<dbReference type="InterPro" id="IPR009057">
    <property type="entry name" value="Homeodomain-like_sf"/>
</dbReference>
<comment type="caution">
    <text evidence="3">The sequence shown here is derived from an EMBL/GenBank/DDBJ whole genome shotgun (WGS) entry which is preliminary data.</text>
</comment>
<dbReference type="Proteomes" id="UP001162156">
    <property type="component" value="Unassembled WGS sequence"/>
</dbReference>
<keyword evidence="4" id="KW-1185">Reference proteome</keyword>
<feature type="domain" description="HTH psq-type" evidence="2">
    <location>
        <begin position="23"/>
        <end position="63"/>
    </location>
</feature>
<name>A0AAV8XNT4_9CUCU</name>
<dbReference type="EMBL" id="JANEYF010003013">
    <property type="protein sequence ID" value="KAJ8940229.1"/>
    <property type="molecule type" value="Genomic_DNA"/>
</dbReference>
<evidence type="ECO:0000259" key="2">
    <source>
        <dbReference type="Pfam" id="PF05225"/>
    </source>
</evidence>
<protein>
    <recommendedName>
        <fullName evidence="2">HTH psq-type domain-containing protein</fullName>
    </recommendedName>
</protein>
<dbReference type="GO" id="GO:0003677">
    <property type="term" value="F:DNA binding"/>
    <property type="evidence" value="ECO:0007669"/>
    <property type="project" value="InterPro"/>
</dbReference>
<reference evidence="3" key="1">
    <citation type="journal article" date="2023" name="Insect Mol. Biol.">
        <title>Genome sequencing provides insights into the evolution of gene families encoding plant cell wall-degrading enzymes in longhorned beetles.</title>
        <authorList>
            <person name="Shin N.R."/>
            <person name="Okamura Y."/>
            <person name="Kirsch R."/>
            <person name="Pauchet Y."/>
        </authorList>
    </citation>
    <scope>NUCLEOTIDE SEQUENCE</scope>
    <source>
        <strain evidence="3">RBIC_L_NR</strain>
    </source>
</reference>
<evidence type="ECO:0000256" key="1">
    <source>
        <dbReference type="ARBA" id="ARBA00004123"/>
    </source>
</evidence>
<proteinExistence type="predicted"/>
<dbReference type="Pfam" id="PF05225">
    <property type="entry name" value="HTH_psq"/>
    <property type="match status" value="1"/>
</dbReference>
<organism evidence="3 4">
    <name type="scientific">Rhamnusium bicolor</name>
    <dbReference type="NCBI Taxonomy" id="1586634"/>
    <lineage>
        <taxon>Eukaryota</taxon>
        <taxon>Metazoa</taxon>
        <taxon>Ecdysozoa</taxon>
        <taxon>Arthropoda</taxon>
        <taxon>Hexapoda</taxon>
        <taxon>Insecta</taxon>
        <taxon>Pterygota</taxon>
        <taxon>Neoptera</taxon>
        <taxon>Endopterygota</taxon>
        <taxon>Coleoptera</taxon>
        <taxon>Polyphaga</taxon>
        <taxon>Cucujiformia</taxon>
        <taxon>Chrysomeloidea</taxon>
        <taxon>Cerambycidae</taxon>
        <taxon>Lepturinae</taxon>
        <taxon>Rhagiini</taxon>
        <taxon>Rhamnusium</taxon>
    </lineage>
</organism>
<accession>A0AAV8XNT4</accession>
<dbReference type="GO" id="GO:0005634">
    <property type="term" value="C:nucleus"/>
    <property type="evidence" value="ECO:0007669"/>
    <property type="project" value="UniProtKB-SubCell"/>
</dbReference>
<sequence length="293" mass="34305">MQIKMSRIYEKRVGTRKYKNYSEELLQRAIDLVRRRGMSVKRIAELTNIPRRTIVNQVKNKHTQQVGAPPLIKSDIERALVDVIIACSEYGSPLTMLDIRFIVKQYLDREGTRFIKFKDNLPGVEWGYAFLIRHRNLLRNRHCQNIKKRRAQKTEEFVQYFTNLENIIKDIPPDRIVNYDATNLTDDPGTKKHIFCRGTKYLERIMNSTKSAISIMYTVPACGKVFPPYIVYKAERLHDQWCISGPPGTRYNRSKSGWFDGPCFTHWFKSIILPWATIIEGTKVLIGDNFQRT</sequence>
<dbReference type="SUPFAM" id="SSF46689">
    <property type="entry name" value="Homeodomain-like"/>
    <property type="match status" value="1"/>
</dbReference>
<comment type="subcellular location">
    <subcellularLocation>
        <location evidence="1">Nucleus</location>
    </subcellularLocation>
</comment>
<dbReference type="InterPro" id="IPR007889">
    <property type="entry name" value="HTH_Psq"/>
</dbReference>